<organism evidence="6 7">
    <name type="scientific">Coniosporium apollinis</name>
    <dbReference type="NCBI Taxonomy" id="61459"/>
    <lineage>
        <taxon>Eukaryota</taxon>
        <taxon>Fungi</taxon>
        <taxon>Dikarya</taxon>
        <taxon>Ascomycota</taxon>
        <taxon>Pezizomycotina</taxon>
        <taxon>Dothideomycetes</taxon>
        <taxon>Dothideomycetes incertae sedis</taxon>
        <taxon>Coniosporium</taxon>
    </lineage>
</organism>
<comment type="subcellular location">
    <subcellularLocation>
        <location evidence="1">Nucleus</location>
    </subcellularLocation>
</comment>
<feature type="compositionally biased region" description="Low complexity" evidence="4">
    <location>
        <begin position="51"/>
        <end position="63"/>
    </location>
</feature>
<evidence type="ECO:0000313" key="6">
    <source>
        <dbReference type="EMBL" id="KAJ9667047.1"/>
    </source>
</evidence>
<dbReference type="InterPro" id="IPR056513">
    <property type="entry name" value="INO80F"/>
</dbReference>
<dbReference type="Proteomes" id="UP001172684">
    <property type="component" value="Unassembled WGS sequence"/>
</dbReference>
<feature type="compositionally biased region" description="Gly residues" evidence="4">
    <location>
        <begin position="424"/>
        <end position="438"/>
    </location>
</feature>
<dbReference type="EMBL" id="JAPDRL010000015">
    <property type="protein sequence ID" value="KAJ9667047.1"/>
    <property type="molecule type" value="Genomic_DNA"/>
</dbReference>
<evidence type="ECO:0000256" key="2">
    <source>
        <dbReference type="ARBA" id="ARBA00023242"/>
    </source>
</evidence>
<feature type="domain" description="INO80 complex subunit F" evidence="5">
    <location>
        <begin position="183"/>
        <end position="229"/>
    </location>
</feature>
<feature type="region of interest" description="Disordered" evidence="4">
    <location>
        <begin position="1"/>
        <end position="86"/>
    </location>
</feature>
<accession>A0ABQ9NY58</accession>
<keyword evidence="3" id="KW-0175">Coiled coil</keyword>
<sequence length="438" mass="47974">MDRPSRTNIPNHHPEPARREAGRDTARVKNWGTRATVADLTGYRADEPLEGSQSSGDSVLGSSSDEEDGDADNQRHLGNGDTSARGNFREFRDYAENKLFMSFLTPAPRVHAGLKNAGSFTNPGSPNRTNGKFAFILPPIKVAHEPLPSTLSQAEMRETGRKASYSGAGTQNSNLPPSVEEAYHKKCIELKRRINEVEANNDAARLRKTRVNRAIMKLRLERAMLLEQLEKRMEANVDESDRSTSPPPTPQDKPLRSKRAHRKTTPPLPDTGTAAETSHPSPQGPPQHQRPHMTLLDPYSSTQSTPDPSRHTNTLFFSTLNGTPDTNQIPPLSLHQAHRQTSHGLPSIQHYDRISYEDRHGENGTLVEYAPHGRSRAYSGANGSAGRGITGEMVGVGPEVRVDANGERRVQPEVEMAEASPSQGGFGGFGGGFRAVNR</sequence>
<keyword evidence="2" id="KW-0539">Nucleus</keyword>
<feature type="compositionally biased region" description="Polar residues" evidence="4">
    <location>
        <begin position="299"/>
        <end position="330"/>
    </location>
</feature>
<feature type="coiled-coil region" evidence="3">
    <location>
        <begin position="180"/>
        <end position="214"/>
    </location>
</feature>
<feature type="region of interest" description="Disordered" evidence="4">
    <location>
        <begin position="415"/>
        <end position="438"/>
    </location>
</feature>
<evidence type="ECO:0000256" key="4">
    <source>
        <dbReference type="SAM" id="MobiDB-lite"/>
    </source>
</evidence>
<gene>
    <name evidence="6" type="ORF">H2201_002882</name>
</gene>
<keyword evidence="7" id="KW-1185">Reference proteome</keyword>
<comment type="caution">
    <text evidence="6">The sequence shown here is derived from an EMBL/GenBank/DDBJ whole genome shotgun (WGS) entry which is preliminary data.</text>
</comment>
<feature type="region of interest" description="Disordered" evidence="4">
    <location>
        <begin position="234"/>
        <end position="331"/>
    </location>
</feature>
<evidence type="ECO:0000259" key="5">
    <source>
        <dbReference type="Pfam" id="PF24245"/>
    </source>
</evidence>
<feature type="compositionally biased region" description="Polar residues" evidence="4">
    <location>
        <begin position="1"/>
        <end position="10"/>
    </location>
</feature>
<protein>
    <recommendedName>
        <fullName evidence="5">INO80 complex subunit F domain-containing protein</fullName>
    </recommendedName>
</protein>
<dbReference type="Pfam" id="PF24245">
    <property type="entry name" value="INO80F"/>
    <property type="match status" value="1"/>
</dbReference>
<name>A0ABQ9NY58_9PEZI</name>
<evidence type="ECO:0000256" key="3">
    <source>
        <dbReference type="SAM" id="Coils"/>
    </source>
</evidence>
<feature type="compositionally biased region" description="Basic and acidic residues" evidence="4">
    <location>
        <begin position="12"/>
        <end position="27"/>
    </location>
</feature>
<evidence type="ECO:0000256" key="1">
    <source>
        <dbReference type="ARBA" id="ARBA00004123"/>
    </source>
</evidence>
<reference evidence="6" key="1">
    <citation type="submission" date="2022-10" db="EMBL/GenBank/DDBJ databases">
        <title>Culturing micro-colonial fungi from biological soil crusts in the Mojave desert and describing Neophaeococcomyces mojavensis, and introducing the new genera and species Taxawa tesnikishii.</title>
        <authorList>
            <person name="Kurbessoian T."/>
            <person name="Stajich J.E."/>
        </authorList>
    </citation>
    <scope>NUCLEOTIDE SEQUENCE</scope>
    <source>
        <strain evidence="6">TK_1</strain>
    </source>
</reference>
<evidence type="ECO:0000313" key="7">
    <source>
        <dbReference type="Proteomes" id="UP001172684"/>
    </source>
</evidence>
<proteinExistence type="predicted"/>